<feature type="domain" description="Creatinase N-terminal" evidence="7">
    <location>
        <begin position="9"/>
        <end position="104"/>
    </location>
</feature>
<keyword evidence="4" id="KW-0378">Hydrolase</keyword>
<dbReference type="OrthoDB" id="9995434at2759"/>
<evidence type="ECO:0000256" key="5">
    <source>
        <dbReference type="ARBA" id="ARBA00023211"/>
    </source>
</evidence>
<dbReference type="GO" id="GO:0046872">
    <property type="term" value="F:metal ion binding"/>
    <property type="evidence" value="ECO:0007669"/>
    <property type="project" value="UniProtKB-KW"/>
</dbReference>
<keyword evidence="3" id="KW-0479">Metal-binding</keyword>
<feature type="domain" description="Peptidase M24" evidence="6">
    <location>
        <begin position="297"/>
        <end position="494"/>
    </location>
</feature>
<dbReference type="InterPro" id="IPR000994">
    <property type="entry name" value="Pept_M24"/>
</dbReference>
<dbReference type="Pfam" id="PF01321">
    <property type="entry name" value="Creatinase_N"/>
    <property type="match status" value="1"/>
</dbReference>
<organism evidence="9 10">
    <name type="scientific">Stylonychia lemnae</name>
    <name type="common">Ciliate</name>
    <dbReference type="NCBI Taxonomy" id="5949"/>
    <lineage>
        <taxon>Eukaryota</taxon>
        <taxon>Sar</taxon>
        <taxon>Alveolata</taxon>
        <taxon>Ciliophora</taxon>
        <taxon>Intramacronucleata</taxon>
        <taxon>Spirotrichea</taxon>
        <taxon>Stichotrichia</taxon>
        <taxon>Sporadotrichida</taxon>
        <taxon>Oxytrichidae</taxon>
        <taxon>Stylonychinae</taxon>
        <taxon>Stylonychia</taxon>
    </lineage>
</organism>
<accession>A0A077ZZI2</accession>
<dbReference type="InterPro" id="IPR000587">
    <property type="entry name" value="Creatinase_N"/>
</dbReference>
<evidence type="ECO:0000259" key="7">
    <source>
        <dbReference type="Pfam" id="PF01321"/>
    </source>
</evidence>
<dbReference type="GO" id="GO:0005737">
    <property type="term" value="C:cytoplasm"/>
    <property type="evidence" value="ECO:0007669"/>
    <property type="project" value="UniProtKB-ARBA"/>
</dbReference>
<evidence type="ECO:0000313" key="10">
    <source>
        <dbReference type="Proteomes" id="UP000039865"/>
    </source>
</evidence>
<keyword evidence="9" id="KW-0031">Aminopeptidase</keyword>
<reference evidence="9 10" key="1">
    <citation type="submission" date="2014-06" db="EMBL/GenBank/DDBJ databases">
        <authorList>
            <person name="Swart Estienne"/>
        </authorList>
    </citation>
    <scope>NUCLEOTIDE SEQUENCE [LARGE SCALE GENOMIC DNA]</scope>
    <source>
        <strain evidence="9 10">130c</strain>
    </source>
</reference>
<protein>
    <submittedName>
        <fullName evidence="9">X-pro aminopeptidase</fullName>
    </submittedName>
</protein>
<dbReference type="InterPro" id="IPR029149">
    <property type="entry name" value="Creatin/AminoP/Spt16_N"/>
</dbReference>
<dbReference type="Pfam" id="PF16189">
    <property type="entry name" value="Creatinase_N_2"/>
    <property type="match status" value="1"/>
</dbReference>
<dbReference type="Pfam" id="PF16188">
    <property type="entry name" value="Peptidase_M24_C"/>
    <property type="match status" value="1"/>
</dbReference>
<dbReference type="FunFam" id="3.90.230.10:FF:000007">
    <property type="entry name" value="Xaa-Pro aminopeptidase P"/>
    <property type="match status" value="1"/>
</dbReference>
<evidence type="ECO:0000259" key="6">
    <source>
        <dbReference type="Pfam" id="PF00557"/>
    </source>
</evidence>
<dbReference type="AlphaFoldDB" id="A0A077ZZI2"/>
<dbReference type="Gene3D" id="3.40.350.10">
    <property type="entry name" value="Creatinase/prolidase N-terminal domain"/>
    <property type="match status" value="2"/>
</dbReference>
<comment type="similarity">
    <text evidence="2">Belongs to the peptidase M24B family.</text>
</comment>
<proteinExistence type="inferred from homology"/>
<dbReference type="Pfam" id="PF00557">
    <property type="entry name" value="Peptidase_M24"/>
    <property type="match status" value="1"/>
</dbReference>
<evidence type="ECO:0000256" key="3">
    <source>
        <dbReference type="ARBA" id="ARBA00022723"/>
    </source>
</evidence>
<evidence type="ECO:0000256" key="4">
    <source>
        <dbReference type="ARBA" id="ARBA00022801"/>
    </source>
</evidence>
<dbReference type="InterPro" id="IPR036005">
    <property type="entry name" value="Creatinase/aminopeptidase-like"/>
</dbReference>
<gene>
    <name evidence="9" type="primary">Contig14740.g15696</name>
    <name evidence="9" type="ORF">STYLEM_2913</name>
</gene>
<evidence type="ECO:0000256" key="2">
    <source>
        <dbReference type="ARBA" id="ARBA00008766"/>
    </source>
</evidence>
<feature type="domain" description="Peptidase M24 C-terminal" evidence="8">
    <location>
        <begin position="501"/>
        <end position="564"/>
    </location>
</feature>
<dbReference type="EMBL" id="CCKQ01002816">
    <property type="protein sequence ID" value="CDW73923.1"/>
    <property type="molecule type" value="Genomic_DNA"/>
</dbReference>
<dbReference type="PANTHER" id="PTHR43763">
    <property type="entry name" value="XAA-PRO AMINOPEPTIDASE 1"/>
    <property type="match status" value="1"/>
</dbReference>
<sequence length="566" mass="65015">MSHDMSKDQDRLYKLTNFTGSNGLAIVFQNRKPIFMTDNRYKLQSQQEINPDEFEIMDPSLSTEISEILTENKSSDQPYASVYIDGSLFPLSFTERIKKQLLKSGIKFEINIKEPLVDQVLQQHPDNQANQSNQPKIHGFELKNPGLTFEEKRMLALNHQISKKMGLDSIYVSSPEEVSWFLNMRATGINEYSPIINGFMVISKNHKTYLFVDKQSKQALEQTRLRLEGDIIEICDLGQFKDRITNLGLESIGIDRRSCSSGAYEVLNQSGIKSIKFFEESAALISFYAKLNAKLNADEKIHEHDCPQILDEIRQQLAGSSYLSNSFPMICGSGGNGAIIHYRAQDNHSRLLNKDESVLIDTGAQYIQGTTDTTRTLLFSNKKSSKYDNIREMYTRVLLGNLSLEKTQIPKGTYGYQIESIGRRHLWEVEKDFSHGIGHGVSHCGPVHEYPHYAYGKDKNSALALQENMIITNEPGYYLENQYGIRIENMLLIEKCENNHEFLKFKSLTLVPYSKNLIDMQLLDQSHKFWIKGYYSQILHEIEPILKRNNKLEALDYLHKETKEFI</sequence>
<evidence type="ECO:0000313" key="9">
    <source>
        <dbReference type="EMBL" id="CDW73923.1"/>
    </source>
</evidence>
<dbReference type="InterPro" id="IPR050422">
    <property type="entry name" value="X-Pro_aminopeptidase_P"/>
</dbReference>
<keyword evidence="10" id="KW-1185">Reference proteome</keyword>
<dbReference type="InParanoid" id="A0A077ZZI2"/>
<dbReference type="InterPro" id="IPR032416">
    <property type="entry name" value="Peptidase_M24_C"/>
</dbReference>
<dbReference type="PANTHER" id="PTHR43763:SF6">
    <property type="entry name" value="XAA-PRO AMINOPEPTIDASE 1"/>
    <property type="match status" value="1"/>
</dbReference>
<name>A0A077ZZI2_STYLE</name>
<dbReference type="GO" id="GO:0004177">
    <property type="term" value="F:aminopeptidase activity"/>
    <property type="evidence" value="ECO:0007669"/>
    <property type="project" value="UniProtKB-KW"/>
</dbReference>
<keyword evidence="9" id="KW-0645">Protease</keyword>
<evidence type="ECO:0000256" key="1">
    <source>
        <dbReference type="ARBA" id="ARBA00001936"/>
    </source>
</evidence>
<keyword evidence="5" id="KW-0464">Manganese</keyword>
<evidence type="ECO:0000259" key="8">
    <source>
        <dbReference type="Pfam" id="PF16188"/>
    </source>
</evidence>
<dbReference type="SUPFAM" id="SSF53092">
    <property type="entry name" value="Creatinase/prolidase N-terminal domain"/>
    <property type="match status" value="1"/>
</dbReference>
<comment type="cofactor">
    <cofactor evidence="1">
        <name>Mn(2+)</name>
        <dbReference type="ChEBI" id="CHEBI:29035"/>
    </cofactor>
</comment>
<dbReference type="Gene3D" id="3.90.230.10">
    <property type="entry name" value="Creatinase/methionine aminopeptidase superfamily"/>
    <property type="match status" value="1"/>
</dbReference>
<dbReference type="SUPFAM" id="SSF55920">
    <property type="entry name" value="Creatinase/aminopeptidase"/>
    <property type="match status" value="1"/>
</dbReference>
<dbReference type="Proteomes" id="UP000039865">
    <property type="component" value="Unassembled WGS sequence"/>
</dbReference>